<sequence length="196" mass="23472">MSADNGIEHRSESTNFVNLYNPDYFFGIFTKDNGPYKYRLDSNFNRIISWKHDPLHYLSSMVGCDITSRQDEEIKDRYKKIYFFESDLRRTTAAPLSKPIVQRVSNKDDIESLAKKYQDKYDKYGIGLELVPIETAKYVERDMWEYEERIARYEGKSHPPRTVTYWDNFTFINRSKKQPRRLARFWTDNTSKNSRV</sequence>
<name>A0A0G0NEN4_9BACT</name>
<dbReference type="Proteomes" id="UP000034246">
    <property type="component" value="Unassembled WGS sequence"/>
</dbReference>
<comment type="caution">
    <text evidence="1">The sequence shown here is derived from an EMBL/GenBank/DDBJ whole genome shotgun (WGS) entry which is preliminary data.</text>
</comment>
<dbReference type="AlphaFoldDB" id="A0A0G0NEN4"/>
<dbReference type="EMBL" id="LBWP01000009">
    <property type="protein sequence ID" value="KKR11266.1"/>
    <property type="molecule type" value="Genomic_DNA"/>
</dbReference>
<accession>A0A0G0NEN4</accession>
<evidence type="ECO:0000313" key="2">
    <source>
        <dbReference type="Proteomes" id="UP000034246"/>
    </source>
</evidence>
<protein>
    <submittedName>
        <fullName evidence="1">Uncharacterized protein</fullName>
    </submittedName>
</protein>
<reference evidence="1 2" key="1">
    <citation type="journal article" date="2015" name="Nature">
        <title>rRNA introns, odd ribosomes, and small enigmatic genomes across a large radiation of phyla.</title>
        <authorList>
            <person name="Brown C.T."/>
            <person name="Hug L.A."/>
            <person name="Thomas B.C."/>
            <person name="Sharon I."/>
            <person name="Castelle C.J."/>
            <person name="Singh A."/>
            <person name="Wilkins M.J."/>
            <person name="Williams K.H."/>
            <person name="Banfield J.F."/>
        </authorList>
    </citation>
    <scope>NUCLEOTIDE SEQUENCE [LARGE SCALE GENOMIC DNA]</scope>
</reference>
<evidence type="ECO:0000313" key="1">
    <source>
        <dbReference type="EMBL" id="KKR11266.1"/>
    </source>
</evidence>
<organism evidence="1 2">
    <name type="scientific">Candidatus Woesebacteria bacterium GW2011_GWA1_39_21</name>
    <dbReference type="NCBI Taxonomy" id="1618550"/>
    <lineage>
        <taxon>Bacteria</taxon>
        <taxon>Candidatus Woeseibacteriota</taxon>
    </lineage>
</organism>
<gene>
    <name evidence="1" type="ORF">UT39_C0009G0026</name>
</gene>
<proteinExistence type="predicted"/>